<gene>
    <name evidence="1" type="ORF">HMPREF1981_02561</name>
</gene>
<organism evidence="1 2">
    <name type="scientific">Bacteroides pyogenes F0041</name>
    <dbReference type="NCBI Taxonomy" id="1321819"/>
    <lineage>
        <taxon>Bacteria</taxon>
        <taxon>Pseudomonadati</taxon>
        <taxon>Bacteroidota</taxon>
        <taxon>Bacteroidia</taxon>
        <taxon>Bacteroidales</taxon>
        <taxon>Bacteroidaceae</taxon>
        <taxon>Bacteroides</taxon>
    </lineage>
</organism>
<accession>U2C020</accession>
<reference evidence="1 2" key="1">
    <citation type="submission" date="2013-08" db="EMBL/GenBank/DDBJ databases">
        <authorList>
            <person name="Weinstock G."/>
            <person name="Sodergren E."/>
            <person name="Wylie T."/>
            <person name="Fulton L."/>
            <person name="Fulton R."/>
            <person name="Fronick C."/>
            <person name="O'Laughlin M."/>
            <person name="Godfrey J."/>
            <person name="Miner T."/>
            <person name="Herter B."/>
            <person name="Appelbaum E."/>
            <person name="Cordes M."/>
            <person name="Lek S."/>
            <person name="Wollam A."/>
            <person name="Pepin K.H."/>
            <person name="Palsikar V.B."/>
            <person name="Mitreva M."/>
            <person name="Wilson R.K."/>
        </authorList>
    </citation>
    <scope>NUCLEOTIDE SEQUENCE [LARGE SCALE GENOMIC DNA]</scope>
    <source>
        <strain evidence="1 2">F0041</strain>
    </source>
</reference>
<evidence type="ECO:0000313" key="1">
    <source>
        <dbReference type="EMBL" id="ERI83804.1"/>
    </source>
</evidence>
<dbReference type="Proteomes" id="UP000016496">
    <property type="component" value="Unassembled WGS sequence"/>
</dbReference>
<protein>
    <submittedName>
        <fullName evidence="1">Uncharacterized protein</fullName>
    </submittedName>
</protein>
<dbReference type="PATRIC" id="fig|1321819.3.peg.2361"/>
<dbReference type="EMBL" id="AWSV01000140">
    <property type="protein sequence ID" value="ERI83804.1"/>
    <property type="molecule type" value="Genomic_DNA"/>
</dbReference>
<proteinExistence type="predicted"/>
<evidence type="ECO:0000313" key="2">
    <source>
        <dbReference type="Proteomes" id="UP000016496"/>
    </source>
</evidence>
<comment type="caution">
    <text evidence="1">The sequence shown here is derived from an EMBL/GenBank/DDBJ whole genome shotgun (WGS) entry which is preliminary data.</text>
</comment>
<sequence length="41" mass="4788">MGSWSLLTLFYIREIMIRFENIRSGRPCKHDGGHMGSFSQK</sequence>
<dbReference type="AlphaFoldDB" id="U2C020"/>
<dbReference type="HOGENOM" id="CLU_3265967_0_0_10"/>
<name>U2C020_9BACE</name>